<proteinExistence type="predicted"/>
<protein>
    <recommendedName>
        <fullName evidence="2">DUF7924 domain-containing protein</fullName>
    </recommendedName>
</protein>
<dbReference type="Pfam" id="PF25545">
    <property type="entry name" value="DUF7924"/>
    <property type="match status" value="1"/>
</dbReference>
<feature type="region of interest" description="Disordered" evidence="1">
    <location>
        <begin position="1"/>
        <end position="35"/>
    </location>
</feature>
<reference evidence="3" key="1">
    <citation type="journal article" date="2020" name="Stud. Mycol.">
        <title>101 Dothideomycetes genomes: a test case for predicting lifestyles and emergence of pathogens.</title>
        <authorList>
            <person name="Haridas S."/>
            <person name="Albert R."/>
            <person name="Binder M."/>
            <person name="Bloem J."/>
            <person name="Labutti K."/>
            <person name="Salamov A."/>
            <person name="Andreopoulos B."/>
            <person name="Baker S."/>
            <person name="Barry K."/>
            <person name="Bills G."/>
            <person name="Bluhm B."/>
            <person name="Cannon C."/>
            <person name="Castanera R."/>
            <person name="Culley D."/>
            <person name="Daum C."/>
            <person name="Ezra D."/>
            <person name="Gonzalez J."/>
            <person name="Henrissat B."/>
            <person name="Kuo A."/>
            <person name="Liang C."/>
            <person name="Lipzen A."/>
            <person name="Lutzoni F."/>
            <person name="Magnuson J."/>
            <person name="Mondo S."/>
            <person name="Nolan M."/>
            <person name="Ohm R."/>
            <person name="Pangilinan J."/>
            <person name="Park H.-J."/>
            <person name="Ramirez L."/>
            <person name="Alfaro M."/>
            <person name="Sun H."/>
            <person name="Tritt A."/>
            <person name="Yoshinaga Y."/>
            <person name="Zwiers L.-H."/>
            <person name="Turgeon B."/>
            <person name="Goodwin S."/>
            <person name="Spatafora J."/>
            <person name="Crous P."/>
            <person name="Grigoriev I."/>
        </authorList>
    </citation>
    <scope>NUCLEOTIDE SEQUENCE</scope>
    <source>
        <strain evidence="3">SCOH1-5</strain>
    </source>
</reference>
<dbReference type="EMBL" id="ML992677">
    <property type="protein sequence ID" value="KAF2211405.1"/>
    <property type="molecule type" value="Genomic_DNA"/>
</dbReference>
<feature type="region of interest" description="Disordered" evidence="1">
    <location>
        <begin position="305"/>
        <end position="335"/>
    </location>
</feature>
<dbReference type="AlphaFoldDB" id="A0A6A6FDE6"/>
<dbReference type="InterPro" id="IPR057684">
    <property type="entry name" value="DUF7924"/>
</dbReference>
<dbReference type="Proteomes" id="UP000799539">
    <property type="component" value="Unassembled WGS sequence"/>
</dbReference>
<evidence type="ECO:0000259" key="2">
    <source>
        <dbReference type="Pfam" id="PF25545"/>
    </source>
</evidence>
<evidence type="ECO:0000313" key="4">
    <source>
        <dbReference type="Proteomes" id="UP000799539"/>
    </source>
</evidence>
<sequence>MSQSTTRSRKRDHSSSVSRSSGRTKTTTPYSGEFEQKLIDRGMYPKGYRIVDGLRPPKPNNMSEICEILGRPRASLSPSTFSAAVFEDFQETNESASSEMKAMAHVVPLITGPSDCQFNSAADTAFHRLKKFDPELSVPKPDRYYGAKPAQIDGRVRRELNQYIIPSNRTDLPAAPSFFFEGKSASGRPDVAQRQAMYDSAVGARGILHLQNYGKPTQIHDGNAYTMSATYHPGTGTLQMYATHPRESTKGETEYHMTQLGAYAMTNAPETFRTGAAAYRNAREWTQRQRDRFISDANAAALRTSTESVPISRSESNPTTSLDAAGLSFDSETSTDELALGHAVSAKRPRSSLSQ</sequence>
<accession>A0A6A6FDE6</accession>
<name>A0A6A6FDE6_9PEZI</name>
<feature type="domain" description="DUF7924" evidence="2">
    <location>
        <begin position="136"/>
        <end position="291"/>
    </location>
</feature>
<evidence type="ECO:0000313" key="3">
    <source>
        <dbReference type="EMBL" id="KAF2211405.1"/>
    </source>
</evidence>
<evidence type="ECO:0000256" key="1">
    <source>
        <dbReference type="SAM" id="MobiDB-lite"/>
    </source>
</evidence>
<keyword evidence="4" id="KW-1185">Reference proteome</keyword>
<gene>
    <name evidence="3" type="ORF">CERZMDRAFT_43407</name>
</gene>
<dbReference type="OrthoDB" id="5336565at2759"/>
<feature type="compositionally biased region" description="Polar residues" evidence="1">
    <location>
        <begin position="305"/>
        <end position="322"/>
    </location>
</feature>
<organism evidence="3 4">
    <name type="scientific">Cercospora zeae-maydis SCOH1-5</name>
    <dbReference type="NCBI Taxonomy" id="717836"/>
    <lineage>
        <taxon>Eukaryota</taxon>
        <taxon>Fungi</taxon>
        <taxon>Dikarya</taxon>
        <taxon>Ascomycota</taxon>
        <taxon>Pezizomycotina</taxon>
        <taxon>Dothideomycetes</taxon>
        <taxon>Dothideomycetidae</taxon>
        <taxon>Mycosphaerellales</taxon>
        <taxon>Mycosphaerellaceae</taxon>
        <taxon>Cercospora</taxon>
    </lineage>
</organism>